<feature type="region of interest" description="Disordered" evidence="9">
    <location>
        <begin position="531"/>
        <end position="567"/>
    </location>
</feature>
<dbReference type="InterPro" id="IPR017967">
    <property type="entry name" value="HMG_boxA_CS"/>
</dbReference>
<dbReference type="PROSITE" id="PS00353">
    <property type="entry name" value="HMG_BOX_1"/>
    <property type="match status" value="1"/>
</dbReference>
<dbReference type="InterPro" id="IPR024445">
    <property type="entry name" value="Tnp_ISXO2-like"/>
</dbReference>
<dbReference type="PANTHER" id="PTHR48112">
    <property type="entry name" value="HIGH MOBILITY GROUP PROTEIN DSP1"/>
    <property type="match status" value="1"/>
</dbReference>
<evidence type="ECO:0000256" key="3">
    <source>
        <dbReference type="ARBA" id="ARBA00008774"/>
    </source>
</evidence>
<feature type="domain" description="HMG box" evidence="10">
    <location>
        <begin position="376"/>
        <end position="446"/>
    </location>
</feature>
<evidence type="ECO:0000256" key="2">
    <source>
        <dbReference type="ARBA" id="ARBA00004286"/>
    </source>
</evidence>
<feature type="compositionally biased region" description="Basic and acidic residues" evidence="9">
    <location>
        <begin position="431"/>
        <end position="440"/>
    </location>
</feature>
<evidence type="ECO:0000256" key="6">
    <source>
        <dbReference type="ARBA" id="ARBA00023125"/>
    </source>
</evidence>
<evidence type="ECO:0000313" key="11">
    <source>
        <dbReference type="EnsemblMetazoa" id="XP_050511378.1"/>
    </source>
</evidence>
<proteinExistence type="inferred from homology"/>
<keyword evidence="7 8" id="KW-0539">Nucleus</keyword>
<dbReference type="PANTHER" id="PTHR48112:SF32">
    <property type="entry name" value="HIGH MOBILITY GROUP PROTEIN B3"/>
    <property type="match status" value="1"/>
</dbReference>
<organism evidence="11 12">
    <name type="scientific">Diabrotica virgifera virgifera</name>
    <name type="common">western corn rootworm</name>
    <dbReference type="NCBI Taxonomy" id="50390"/>
    <lineage>
        <taxon>Eukaryota</taxon>
        <taxon>Metazoa</taxon>
        <taxon>Ecdysozoa</taxon>
        <taxon>Arthropoda</taxon>
        <taxon>Hexapoda</taxon>
        <taxon>Insecta</taxon>
        <taxon>Pterygota</taxon>
        <taxon>Neoptera</taxon>
        <taxon>Endopterygota</taxon>
        <taxon>Coleoptera</taxon>
        <taxon>Polyphaga</taxon>
        <taxon>Cucujiformia</taxon>
        <taxon>Chrysomeloidea</taxon>
        <taxon>Chrysomelidae</taxon>
        <taxon>Galerucinae</taxon>
        <taxon>Diabroticina</taxon>
        <taxon>Diabroticites</taxon>
        <taxon>Diabrotica</taxon>
    </lineage>
</organism>
<keyword evidence="12" id="KW-1185">Reference proteome</keyword>
<dbReference type="Pfam" id="PF00505">
    <property type="entry name" value="HMG_box"/>
    <property type="match status" value="1"/>
</dbReference>
<dbReference type="SMART" id="SM01126">
    <property type="entry name" value="DDE_Tnp_IS1595"/>
    <property type="match status" value="1"/>
</dbReference>
<name>A0ABM5KMI8_DIAVI</name>
<dbReference type="Proteomes" id="UP001652700">
    <property type="component" value="Unplaced"/>
</dbReference>
<accession>A0ABM5KMI8</accession>
<dbReference type="InterPro" id="IPR009071">
    <property type="entry name" value="HMG_box_dom"/>
</dbReference>
<evidence type="ECO:0000313" key="12">
    <source>
        <dbReference type="Proteomes" id="UP001652700"/>
    </source>
</evidence>
<evidence type="ECO:0000259" key="10">
    <source>
        <dbReference type="PROSITE" id="PS50118"/>
    </source>
</evidence>
<dbReference type="Pfam" id="PF09011">
    <property type="entry name" value="HMG_box_2"/>
    <property type="match status" value="1"/>
</dbReference>
<dbReference type="SUPFAM" id="SSF47095">
    <property type="entry name" value="HMG-box"/>
    <property type="match status" value="2"/>
</dbReference>
<dbReference type="Gene3D" id="1.10.30.10">
    <property type="entry name" value="High mobility group box domain"/>
    <property type="match status" value="2"/>
</dbReference>
<evidence type="ECO:0000256" key="1">
    <source>
        <dbReference type="ARBA" id="ARBA00004123"/>
    </source>
</evidence>
<evidence type="ECO:0000256" key="4">
    <source>
        <dbReference type="ARBA" id="ARBA00022454"/>
    </source>
</evidence>
<dbReference type="GeneID" id="114327707"/>
<feature type="DNA-binding region" description="HMG box" evidence="8">
    <location>
        <begin position="376"/>
        <end position="446"/>
    </location>
</feature>
<evidence type="ECO:0000256" key="7">
    <source>
        <dbReference type="ARBA" id="ARBA00023242"/>
    </source>
</evidence>
<evidence type="ECO:0000256" key="8">
    <source>
        <dbReference type="PROSITE-ProRule" id="PRU00267"/>
    </source>
</evidence>
<dbReference type="PROSITE" id="PS50118">
    <property type="entry name" value="HMG_BOX_2"/>
    <property type="match status" value="2"/>
</dbReference>
<sequence>MTTNNTIPGRRRLLKDFYRSVILSEKCAVTFLREHGLLDEADDNQPCHRCGSVMQQKTRSDRGKEARLVLRCPRKGCQVTRSVRTGNEYFHNFYTDLNDRVSSKLSLCGMLEIMFFFVEDIPLTTTVQLTGKATDTVTEWYNMFREICAAIVSSRDLMVGTIESPIQIDETRFDGYRKYKRKRKSEDGTGESEDSDDKEENHRNHGERIDGPWLFGLKNRTDCRYFFVERRDEETLVPIIQMEVASGSVINSDESPAYANLNELGFEHWTTTTVNHQRHFMDPVSETHTQRNERSALDAKIIMKKMRGVPRQDLQSHLNEYCWRILRKDEEDLFLTFLSDVKQGLVQALQQHQQILSQAPIPHKGRMPRAKADARPRGRMTAYAFFVQTCREEHKKKHPEENVVFAEFSKKCAERWKTMLDKEKKRFHEMAENDKKRYDTEMQSYTPPKGEKQRGKKRKQIKDPNAPKRSLSAFFWFSNDERGKVKAQNPEYGVGDIAKELGRRWAEADQEAKGKYEALADKDKARYEKEMTAYKKKNNPALQQVGHPVPEEDVDEEDEEVDEDEDE</sequence>
<feature type="domain" description="HMG box" evidence="10">
    <location>
        <begin position="467"/>
        <end position="535"/>
    </location>
</feature>
<dbReference type="SMART" id="SM00398">
    <property type="entry name" value="HMG"/>
    <property type="match status" value="2"/>
</dbReference>
<keyword evidence="5" id="KW-0677">Repeat</keyword>
<dbReference type="CDD" id="cd21978">
    <property type="entry name" value="HMG-box_HMGB_rpt1"/>
    <property type="match status" value="1"/>
</dbReference>
<evidence type="ECO:0000256" key="5">
    <source>
        <dbReference type="ARBA" id="ARBA00022737"/>
    </source>
</evidence>
<dbReference type="InterPro" id="IPR050342">
    <property type="entry name" value="HMGB"/>
</dbReference>
<comment type="subcellular location">
    <subcellularLocation>
        <location evidence="2">Chromosome</location>
    </subcellularLocation>
    <subcellularLocation>
        <location evidence="1">Nucleus</location>
    </subcellularLocation>
</comment>
<feature type="compositionally biased region" description="Acidic residues" evidence="9">
    <location>
        <begin position="551"/>
        <end position="567"/>
    </location>
</feature>
<dbReference type="Pfam" id="PF12762">
    <property type="entry name" value="DDE_Tnp_IS1595"/>
    <property type="match status" value="1"/>
</dbReference>
<dbReference type="EnsemblMetazoa" id="XM_050655421.1">
    <property type="protein sequence ID" value="XP_050511378.1"/>
    <property type="gene ID" value="LOC114327707"/>
</dbReference>
<keyword evidence="6 8" id="KW-0238">DNA-binding</keyword>
<feature type="DNA-binding region" description="HMG box" evidence="8">
    <location>
        <begin position="467"/>
        <end position="535"/>
    </location>
</feature>
<keyword evidence="4" id="KW-0158">Chromosome</keyword>
<comment type="similarity">
    <text evidence="3">Belongs to the HMGB family.</text>
</comment>
<dbReference type="RefSeq" id="XP_050511378.1">
    <property type="nucleotide sequence ID" value="XM_050655421.1"/>
</dbReference>
<dbReference type="InterPro" id="IPR036910">
    <property type="entry name" value="HMG_box_dom_sf"/>
</dbReference>
<evidence type="ECO:0000256" key="9">
    <source>
        <dbReference type="SAM" id="MobiDB-lite"/>
    </source>
</evidence>
<protein>
    <recommendedName>
        <fullName evidence="10">HMG box domain-containing protein</fullName>
    </recommendedName>
</protein>
<reference evidence="11" key="1">
    <citation type="submission" date="2025-05" db="UniProtKB">
        <authorList>
            <consortium name="EnsemblMetazoa"/>
        </authorList>
    </citation>
    <scope>IDENTIFICATION</scope>
</reference>
<feature type="compositionally biased region" description="Acidic residues" evidence="9">
    <location>
        <begin position="188"/>
        <end position="198"/>
    </location>
</feature>
<feature type="region of interest" description="Disordered" evidence="9">
    <location>
        <begin position="431"/>
        <end position="466"/>
    </location>
</feature>
<dbReference type="PRINTS" id="PR00886">
    <property type="entry name" value="HIGHMOBLTY12"/>
</dbReference>
<feature type="region of interest" description="Disordered" evidence="9">
    <location>
        <begin position="180"/>
        <end position="205"/>
    </location>
</feature>
<dbReference type="CDD" id="cd01390">
    <property type="entry name" value="HMG-box_NHP6-like"/>
    <property type="match status" value="1"/>
</dbReference>